<feature type="transmembrane region" description="Helical" evidence="1">
    <location>
        <begin position="12"/>
        <end position="29"/>
    </location>
</feature>
<feature type="transmembrane region" description="Helical" evidence="1">
    <location>
        <begin position="73"/>
        <end position="92"/>
    </location>
</feature>
<accession>A0A6J7F2P5</accession>
<reference evidence="2" key="1">
    <citation type="submission" date="2020-05" db="EMBL/GenBank/DDBJ databases">
        <authorList>
            <person name="Chiriac C."/>
            <person name="Salcher M."/>
            <person name="Ghai R."/>
            <person name="Kavagutti S V."/>
        </authorList>
    </citation>
    <scope>NUCLEOTIDE SEQUENCE</scope>
</reference>
<proteinExistence type="predicted"/>
<keyword evidence="1" id="KW-0812">Transmembrane</keyword>
<name>A0A6J7F2P5_9ZZZZ</name>
<dbReference type="EMBL" id="CAFBLZ010000096">
    <property type="protein sequence ID" value="CAB4887815.1"/>
    <property type="molecule type" value="Genomic_DNA"/>
</dbReference>
<keyword evidence="1" id="KW-1133">Transmembrane helix</keyword>
<evidence type="ECO:0000313" key="2">
    <source>
        <dbReference type="EMBL" id="CAB4887815.1"/>
    </source>
</evidence>
<protein>
    <submittedName>
        <fullName evidence="2">Unannotated protein</fullName>
    </submittedName>
</protein>
<sequence length="97" mass="10885">MWLMGATFVGVPVRWAIAIWVLAATQEYARARLASFGYSEIGVVTPTERPIRALFVVIVTILYWYGNDVATEIAIGFTLLQAISFLMVMRMARSILK</sequence>
<organism evidence="2">
    <name type="scientific">freshwater metagenome</name>
    <dbReference type="NCBI Taxonomy" id="449393"/>
    <lineage>
        <taxon>unclassified sequences</taxon>
        <taxon>metagenomes</taxon>
        <taxon>ecological metagenomes</taxon>
    </lineage>
</organism>
<gene>
    <name evidence="2" type="ORF">UFOPK3482_01013</name>
</gene>
<evidence type="ECO:0000256" key="1">
    <source>
        <dbReference type="SAM" id="Phobius"/>
    </source>
</evidence>
<dbReference type="AlphaFoldDB" id="A0A6J7F2P5"/>
<keyword evidence="1" id="KW-0472">Membrane</keyword>